<evidence type="ECO:0000259" key="3">
    <source>
        <dbReference type="Pfam" id="PF00171"/>
    </source>
</evidence>
<dbReference type="AlphaFoldDB" id="A0A485ATY0"/>
<dbReference type="Proteomes" id="UP000345637">
    <property type="component" value="Unassembled WGS sequence"/>
</dbReference>
<evidence type="ECO:0000256" key="2">
    <source>
        <dbReference type="ARBA" id="ARBA00023002"/>
    </source>
</evidence>
<keyword evidence="2 4" id="KW-0560">Oxidoreductase</keyword>
<dbReference type="GO" id="GO:0036243">
    <property type="term" value="F:succinate-semialdehyde dehydrogenase (NADP+) activity"/>
    <property type="evidence" value="ECO:0007669"/>
    <property type="project" value="UniProtKB-EC"/>
</dbReference>
<organism evidence="4 5">
    <name type="scientific">Raoultella planticola</name>
    <name type="common">Klebsiella planticola</name>
    <dbReference type="NCBI Taxonomy" id="575"/>
    <lineage>
        <taxon>Bacteria</taxon>
        <taxon>Pseudomonadati</taxon>
        <taxon>Pseudomonadota</taxon>
        <taxon>Gammaproteobacteria</taxon>
        <taxon>Enterobacterales</taxon>
        <taxon>Enterobacteriaceae</taxon>
        <taxon>Klebsiella/Raoultella group</taxon>
        <taxon>Raoultella</taxon>
    </lineage>
</organism>
<dbReference type="EMBL" id="CAADJE010000022">
    <property type="protein sequence ID" value="VFS64112.1"/>
    <property type="molecule type" value="Genomic_DNA"/>
</dbReference>
<dbReference type="EC" id="1.2.1.79" evidence="4"/>
<name>A0A485ATY0_RAOPL</name>
<dbReference type="InterPro" id="IPR016161">
    <property type="entry name" value="Ald_DH/histidinol_DH"/>
</dbReference>
<proteinExistence type="inferred from homology"/>
<protein>
    <submittedName>
        <fullName evidence="4">Succinate-semialdehyde dehydrogenase [NADP(+)]</fullName>
        <ecNumber evidence="4">1.2.1.79</ecNumber>
    </submittedName>
</protein>
<dbReference type="PANTHER" id="PTHR43353:SF5">
    <property type="entry name" value="SUCCINATE-SEMIALDEHYDE DEHYDROGENASE, MITOCHONDRIAL"/>
    <property type="match status" value="1"/>
</dbReference>
<evidence type="ECO:0000313" key="4">
    <source>
        <dbReference type="EMBL" id="VFS64112.1"/>
    </source>
</evidence>
<dbReference type="Gene3D" id="3.40.605.10">
    <property type="entry name" value="Aldehyde Dehydrogenase, Chain A, domain 1"/>
    <property type="match status" value="1"/>
</dbReference>
<sequence>MAPEAALTISRESGKPLAQAKREWELSVDQFVWYAEEARRIYGRIIESRVPGGRLEVHHEPVGIVAAFTAWNFPVVLVARKLAPAPGGRLCGGAASLQRSSWFGDDDF</sequence>
<evidence type="ECO:0000313" key="5">
    <source>
        <dbReference type="Proteomes" id="UP000345637"/>
    </source>
</evidence>
<dbReference type="InterPro" id="IPR015590">
    <property type="entry name" value="Aldehyde_DH_dom"/>
</dbReference>
<accession>A0A485ATY0</accession>
<dbReference type="PANTHER" id="PTHR43353">
    <property type="entry name" value="SUCCINATE-SEMIALDEHYDE DEHYDROGENASE, MITOCHONDRIAL"/>
    <property type="match status" value="1"/>
</dbReference>
<dbReference type="InterPro" id="IPR016162">
    <property type="entry name" value="Ald_DH_N"/>
</dbReference>
<dbReference type="InterPro" id="IPR050740">
    <property type="entry name" value="Aldehyde_DH_Superfamily"/>
</dbReference>
<dbReference type="SUPFAM" id="SSF53720">
    <property type="entry name" value="ALDH-like"/>
    <property type="match status" value="1"/>
</dbReference>
<feature type="domain" description="Aldehyde dehydrogenase" evidence="3">
    <location>
        <begin position="4"/>
        <end position="85"/>
    </location>
</feature>
<comment type="similarity">
    <text evidence="1">Belongs to the aldehyde dehydrogenase family.</text>
</comment>
<reference evidence="4 5" key="1">
    <citation type="submission" date="2019-03" db="EMBL/GenBank/DDBJ databases">
        <authorList>
            <consortium name="Pathogen Informatics"/>
        </authorList>
    </citation>
    <scope>NUCLEOTIDE SEQUENCE [LARGE SCALE GENOMIC DNA]</scope>
    <source>
        <strain evidence="4 5">NCTC12998</strain>
    </source>
</reference>
<evidence type="ECO:0000256" key="1">
    <source>
        <dbReference type="ARBA" id="ARBA00009986"/>
    </source>
</evidence>
<dbReference type="Pfam" id="PF00171">
    <property type="entry name" value="Aldedh"/>
    <property type="match status" value="1"/>
</dbReference>
<dbReference type="GO" id="GO:0009450">
    <property type="term" value="P:gamma-aminobutyric acid catabolic process"/>
    <property type="evidence" value="ECO:0007669"/>
    <property type="project" value="TreeGrafter"/>
</dbReference>
<dbReference type="GO" id="GO:0004777">
    <property type="term" value="F:succinate-semialdehyde dehydrogenase (NAD+) activity"/>
    <property type="evidence" value="ECO:0007669"/>
    <property type="project" value="TreeGrafter"/>
</dbReference>
<gene>
    <name evidence="4" type="primary">gabD_2</name>
    <name evidence="4" type="ORF">NCTC12998_02443</name>
</gene>